<dbReference type="Proteomes" id="UP000243588">
    <property type="component" value="Unassembled WGS sequence"/>
</dbReference>
<feature type="signal peptide" evidence="1">
    <location>
        <begin position="1"/>
        <end position="21"/>
    </location>
</feature>
<dbReference type="AlphaFoldDB" id="A0A1G8G6E6"/>
<proteinExistence type="predicted"/>
<evidence type="ECO:0000313" key="2">
    <source>
        <dbReference type="EMBL" id="SDH89943.1"/>
    </source>
</evidence>
<dbReference type="RefSeq" id="WP_090410087.1">
    <property type="nucleotide sequence ID" value="NZ_FNDQ01000023.1"/>
</dbReference>
<reference evidence="3" key="1">
    <citation type="submission" date="2016-10" db="EMBL/GenBank/DDBJ databases">
        <authorList>
            <person name="Varghese N."/>
            <person name="Submissions S."/>
        </authorList>
    </citation>
    <scope>NUCLEOTIDE SEQUENCE [LARGE SCALE GENOMIC DNA]</scope>
    <source>
        <strain evidence="3">DSM 23313</strain>
    </source>
</reference>
<keyword evidence="3" id="KW-1185">Reference proteome</keyword>
<dbReference type="STRING" id="702745.SAMN05421818_12314"/>
<protein>
    <submittedName>
        <fullName evidence="2">Listeria/Bacterioides repeat-containing protein</fullName>
    </submittedName>
</protein>
<keyword evidence="1" id="KW-0732">Signal</keyword>
<feature type="chain" id="PRO_5017280193" evidence="1">
    <location>
        <begin position="22"/>
        <end position="167"/>
    </location>
</feature>
<sequence length="167" mass="18991">MKTKFLAFAICLFTLVSCNQKVTPPQTETVDNLYSIEVPGTLAVMEDLYPEADLQYGNTFKQVFVVTAHEAKDKTASFEEFTQKALANYNKRPNYEVIKEEEVRINGIAGKMYELKMAQGTDLMFMLQVVLNGKKANYQFIGWTQANNQAVETTNFINTLSTFKEIE</sequence>
<name>A0A1G8G6E6_9FLAO</name>
<gene>
    <name evidence="2" type="ORF">SAMN05421818_12314</name>
</gene>
<dbReference type="Gene3D" id="3.40.1000.10">
    <property type="entry name" value="Mog1/PsbP, alpha/beta/alpha sandwich"/>
    <property type="match status" value="1"/>
</dbReference>
<evidence type="ECO:0000313" key="3">
    <source>
        <dbReference type="Proteomes" id="UP000243588"/>
    </source>
</evidence>
<accession>A0A1G8G6E6</accession>
<evidence type="ECO:0000256" key="1">
    <source>
        <dbReference type="SAM" id="SignalP"/>
    </source>
</evidence>
<dbReference type="EMBL" id="FNDQ01000023">
    <property type="protein sequence ID" value="SDH89943.1"/>
    <property type="molecule type" value="Genomic_DNA"/>
</dbReference>
<organism evidence="2 3">
    <name type="scientific">Myroides phaeus</name>
    <dbReference type="NCBI Taxonomy" id="702745"/>
    <lineage>
        <taxon>Bacteria</taxon>
        <taxon>Pseudomonadati</taxon>
        <taxon>Bacteroidota</taxon>
        <taxon>Flavobacteriia</taxon>
        <taxon>Flavobacteriales</taxon>
        <taxon>Flavobacteriaceae</taxon>
        <taxon>Myroides</taxon>
    </lineage>
</organism>
<dbReference type="PROSITE" id="PS51257">
    <property type="entry name" value="PROKAR_LIPOPROTEIN"/>
    <property type="match status" value="1"/>
</dbReference>